<dbReference type="Gene3D" id="3.30.420.10">
    <property type="entry name" value="Ribonuclease H-like superfamily/Ribonuclease H"/>
    <property type="match status" value="1"/>
</dbReference>
<dbReference type="SUPFAM" id="SSF53098">
    <property type="entry name" value="Ribonuclease H-like"/>
    <property type="match status" value="1"/>
</dbReference>
<sequence>MTGFIKINFDGAVDKVSNRAGLGVVGRDLAGNYVSWSRIHLKFASDPEHIEALTGIEALRLARRENWEAVEVEGDYLLLINKLCALNKDLSAISHLVDDILSLSSLISVCSFSFTKRLGNVVAHNLARVVVENLEPVLVLPPIVVDSIVSDISALR</sequence>
<evidence type="ECO:0000313" key="3">
    <source>
        <dbReference type="Proteomes" id="UP000826271"/>
    </source>
</evidence>
<dbReference type="GO" id="GO:0004523">
    <property type="term" value="F:RNA-DNA hybrid ribonuclease activity"/>
    <property type="evidence" value="ECO:0007669"/>
    <property type="project" value="InterPro"/>
</dbReference>
<dbReference type="PANTHER" id="PTHR47074:SF48">
    <property type="entry name" value="POLYNUCLEOTIDYL TRANSFERASE, RIBONUCLEASE H-LIKE SUPERFAMILY PROTEIN"/>
    <property type="match status" value="1"/>
</dbReference>
<reference evidence="2" key="1">
    <citation type="submission" date="2019-10" db="EMBL/GenBank/DDBJ databases">
        <authorList>
            <person name="Zhang R."/>
            <person name="Pan Y."/>
            <person name="Wang J."/>
            <person name="Ma R."/>
            <person name="Yu S."/>
        </authorList>
    </citation>
    <scope>NUCLEOTIDE SEQUENCE</scope>
    <source>
        <strain evidence="2">LA-IB0</strain>
        <tissue evidence="2">Leaf</tissue>
    </source>
</reference>
<proteinExistence type="predicted"/>
<dbReference type="Proteomes" id="UP000826271">
    <property type="component" value="Unassembled WGS sequence"/>
</dbReference>
<comment type="caution">
    <text evidence="2">The sequence shown here is derived from an EMBL/GenBank/DDBJ whole genome shotgun (WGS) entry which is preliminary data.</text>
</comment>
<dbReference type="AlphaFoldDB" id="A0AAV6WW51"/>
<name>A0AAV6WW51_9LAMI</name>
<dbReference type="GO" id="GO:0003676">
    <property type="term" value="F:nucleic acid binding"/>
    <property type="evidence" value="ECO:0007669"/>
    <property type="project" value="InterPro"/>
</dbReference>
<dbReference type="InterPro" id="IPR012337">
    <property type="entry name" value="RNaseH-like_sf"/>
</dbReference>
<dbReference type="PANTHER" id="PTHR47074">
    <property type="entry name" value="BNAC02G40300D PROTEIN"/>
    <property type="match status" value="1"/>
</dbReference>
<evidence type="ECO:0000313" key="2">
    <source>
        <dbReference type="EMBL" id="KAG8371230.1"/>
    </source>
</evidence>
<dbReference type="EMBL" id="WHWC01000013">
    <property type="protein sequence ID" value="KAG8371230.1"/>
    <property type="molecule type" value="Genomic_DNA"/>
</dbReference>
<accession>A0AAV6WW51</accession>
<feature type="domain" description="RNase H type-1" evidence="1">
    <location>
        <begin position="8"/>
        <end position="128"/>
    </location>
</feature>
<dbReference type="Pfam" id="PF13456">
    <property type="entry name" value="RVT_3"/>
    <property type="match status" value="1"/>
</dbReference>
<dbReference type="InterPro" id="IPR044730">
    <property type="entry name" value="RNase_H-like_dom_plant"/>
</dbReference>
<dbReference type="InterPro" id="IPR036397">
    <property type="entry name" value="RNaseH_sf"/>
</dbReference>
<keyword evidence="3" id="KW-1185">Reference proteome</keyword>
<dbReference type="InterPro" id="IPR002156">
    <property type="entry name" value="RNaseH_domain"/>
</dbReference>
<gene>
    <name evidence="2" type="ORF">BUALT_Bualt13G0066100</name>
</gene>
<dbReference type="CDD" id="cd06222">
    <property type="entry name" value="RNase_H_like"/>
    <property type="match status" value="1"/>
</dbReference>
<protein>
    <recommendedName>
        <fullName evidence="1">RNase H type-1 domain-containing protein</fullName>
    </recommendedName>
</protein>
<dbReference type="InterPro" id="IPR052929">
    <property type="entry name" value="RNase_H-like_EbsB-rel"/>
</dbReference>
<evidence type="ECO:0000259" key="1">
    <source>
        <dbReference type="Pfam" id="PF13456"/>
    </source>
</evidence>
<organism evidence="2 3">
    <name type="scientific">Buddleja alternifolia</name>
    <dbReference type="NCBI Taxonomy" id="168488"/>
    <lineage>
        <taxon>Eukaryota</taxon>
        <taxon>Viridiplantae</taxon>
        <taxon>Streptophyta</taxon>
        <taxon>Embryophyta</taxon>
        <taxon>Tracheophyta</taxon>
        <taxon>Spermatophyta</taxon>
        <taxon>Magnoliopsida</taxon>
        <taxon>eudicotyledons</taxon>
        <taxon>Gunneridae</taxon>
        <taxon>Pentapetalae</taxon>
        <taxon>asterids</taxon>
        <taxon>lamiids</taxon>
        <taxon>Lamiales</taxon>
        <taxon>Scrophulariaceae</taxon>
        <taxon>Buddlejeae</taxon>
        <taxon>Buddleja</taxon>
    </lineage>
</organism>